<accession>A0A0B0MFF7</accession>
<feature type="transmembrane region" description="Helical" evidence="1">
    <location>
        <begin position="21"/>
        <end position="40"/>
    </location>
</feature>
<protein>
    <submittedName>
        <fullName evidence="2">Uncharacterized protein</fullName>
    </submittedName>
</protein>
<evidence type="ECO:0000313" key="2">
    <source>
        <dbReference type="EMBL" id="KHF99126.1"/>
    </source>
</evidence>
<keyword evidence="1" id="KW-1133">Transmembrane helix</keyword>
<keyword evidence="3" id="KW-1185">Reference proteome</keyword>
<evidence type="ECO:0000313" key="3">
    <source>
        <dbReference type="Proteomes" id="UP000032142"/>
    </source>
</evidence>
<proteinExistence type="predicted"/>
<evidence type="ECO:0000256" key="1">
    <source>
        <dbReference type="SAM" id="Phobius"/>
    </source>
</evidence>
<dbReference type="Proteomes" id="UP000032142">
    <property type="component" value="Unassembled WGS sequence"/>
</dbReference>
<gene>
    <name evidence="2" type="ORF">F383_38207</name>
</gene>
<comment type="caution">
    <text evidence="2">The sequence shown here is derived from an EMBL/GenBank/DDBJ whole genome shotgun (WGS) entry which is preliminary data.</text>
</comment>
<organism evidence="2 3">
    <name type="scientific">Gossypium arboreum</name>
    <name type="common">Tree cotton</name>
    <name type="synonym">Gossypium nanking</name>
    <dbReference type="NCBI Taxonomy" id="29729"/>
    <lineage>
        <taxon>Eukaryota</taxon>
        <taxon>Viridiplantae</taxon>
        <taxon>Streptophyta</taxon>
        <taxon>Embryophyta</taxon>
        <taxon>Tracheophyta</taxon>
        <taxon>Spermatophyta</taxon>
        <taxon>Magnoliopsida</taxon>
        <taxon>eudicotyledons</taxon>
        <taxon>Gunneridae</taxon>
        <taxon>Pentapetalae</taxon>
        <taxon>rosids</taxon>
        <taxon>malvids</taxon>
        <taxon>Malvales</taxon>
        <taxon>Malvaceae</taxon>
        <taxon>Malvoideae</taxon>
        <taxon>Gossypium</taxon>
    </lineage>
</organism>
<sequence>MYKITHAYNCNSSNNIHKIEYTYLILIIKKLIHTCIFILFTHSNITYLCPLNRSELDRTLGYPHKSYNANIPDVVLHVATN</sequence>
<keyword evidence="1" id="KW-0812">Transmembrane</keyword>
<keyword evidence="1" id="KW-0472">Membrane</keyword>
<dbReference type="AlphaFoldDB" id="A0A0B0MFF7"/>
<dbReference type="EMBL" id="JRRC01065473">
    <property type="protein sequence ID" value="KHF99126.1"/>
    <property type="molecule type" value="Genomic_DNA"/>
</dbReference>
<reference evidence="3" key="1">
    <citation type="submission" date="2014-09" db="EMBL/GenBank/DDBJ databases">
        <authorList>
            <person name="Mudge J."/>
            <person name="Ramaraj T."/>
            <person name="Lindquist I.E."/>
            <person name="Bharti A.K."/>
            <person name="Sundararajan A."/>
            <person name="Cameron C.T."/>
            <person name="Woodward J.E."/>
            <person name="May G.D."/>
            <person name="Brubaker C."/>
            <person name="Broadhvest J."/>
            <person name="Wilkins T.A."/>
        </authorList>
    </citation>
    <scope>NUCLEOTIDE SEQUENCE</scope>
    <source>
        <strain evidence="3">cv. AKA8401</strain>
    </source>
</reference>
<name>A0A0B0MFF7_GOSAR</name>